<keyword evidence="3" id="KW-1185">Reference proteome</keyword>
<feature type="compositionally biased region" description="Basic and acidic residues" evidence="1">
    <location>
        <begin position="1"/>
        <end position="25"/>
    </location>
</feature>
<evidence type="ECO:0000256" key="1">
    <source>
        <dbReference type="SAM" id="MobiDB-lite"/>
    </source>
</evidence>
<proteinExistence type="predicted"/>
<feature type="region of interest" description="Disordered" evidence="1">
    <location>
        <begin position="1"/>
        <end position="34"/>
    </location>
</feature>
<dbReference type="AlphaFoldDB" id="A0A937F2M6"/>
<organism evidence="2 3">
    <name type="scientific">Fulvivirga sediminis</name>
    <dbReference type="NCBI Taxonomy" id="2803949"/>
    <lineage>
        <taxon>Bacteria</taxon>
        <taxon>Pseudomonadati</taxon>
        <taxon>Bacteroidota</taxon>
        <taxon>Cytophagia</taxon>
        <taxon>Cytophagales</taxon>
        <taxon>Fulvivirgaceae</taxon>
        <taxon>Fulvivirga</taxon>
    </lineage>
</organism>
<name>A0A937F2M6_9BACT</name>
<comment type="caution">
    <text evidence="2">The sequence shown here is derived from an EMBL/GenBank/DDBJ whole genome shotgun (WGS) entry which is preliminary data.</text>
</comment>
<gene>
    <name evidence="2" type="ORF">JL102_00490</name>
</gene>
<dbReference type="Proteomes" id="UP000659388">
    <property type="component" value="Unassembled WGS sequence"/>
</dbReference>
<evidence type="ECO:0000313" key="3">
    <source>
        <dbReference type="Proteomes" id="UP000659388"/>
    </source>
</evidence>
<sequence>MNNHIEGKKKDKKNLANKKEETKENDIEEFNSFGILPHNNIKKNLGCGG</sequence>
<dbReference type="EMBL" id="JAESIY010000001">
    <property type="protein sequence ID" value="MBL3654590.1"/>
    <property type="molecule type" value="Genomic_DNA"/>
</dbReference>
<accession>A0A937F2M6</accession>
<dbReference type="RefSeq" id="WP_202241519.1">
    <property type="nucleotide sequence ID" value="NZ_JAESIY010000001.1"/>
</dbReference>
<reference evidence="2" key="1">
    <citation type="submission" date="2021-01" db="EMBL/GenBank/DDBJ databases">
        <title>Fulvivirga kasyanovii gen. nov., sp nov., a novel member of the phylum Bacteroidetes isolated from seawater in a mussel farm.</title>
        <authorList>
            <person name="Zhao L.-H."/>
            <person name="Wang Z.-J."/>
        </authorList>
    </citation>
    <scope>NUCLEOTIDE SEQUENCE</scope>
    <source>
        <strain evidence="2">2943</strain>
    </source>
</reference>
<protein>
    <submittedName>
        <fullName evidence="2">Uncharacterized protein</fullName>
    </submittedName>
</protein>
<evidence type="ECO:0000313" key="2">
    <source>
        <dbReference type="EMBL" id="MBL3654590.1"/>
    </source>
</evidence>